<organism evidence="3 4">
    <name type="scientific">Clostridium scindens (strain ATCC 35704 / DSM 5676 / VPI 13733 / 19)</name>
    <dbReference type="NCBI Taxonomy" id="411468"/>
    <lineage>
        <taxon>Bacteria</taxon>
        <taxon>Bacillati</taxon>
        <taxon>Bacillota</taxon>
        <taxon>Clostridia</taxon>
        <taxon>Lachnospirales</taxon>
        <taxon>Lachnospiraceae</taxon>
    </lineage>
</organism>
<evidence type="ECO:0000313" key="3">
    <source>
        <dbReference type="EMBL" id="QBF75219.1"/>
    </source>
</evidence>
<name>B0NH20_CLOS5</name>
<comment type="function">
    <text evidence="1">Involved in the biosynthesis of a nickel-pincer cofactor ((SCS)Ni(II) pincer complex). Binds Ni(2+), and functions in nickel delivery to pyridinium-3,5-bisthiocarboxylic acid mononucleotide (P2TMN), to form the mature cofactor. Is thus probably required for the activation of nickel-pincer cofactor-dependent enzymes.</text>
</comment>
<keyword evidence="1" id="KW-0533">Nickel</keyword>
<dbReference type="Gene3D" id="3.30.70.1380">
    <property type="entry name" value="Transcriptional regulatory protein pf0864 domain like"/>
    <property type="match status" value="1"/>
</dbReference>
<dbReference type="PANTHER" id="PTHR36566">
    <property type="entry name" value="NICKEL INSERTION PROTEIN-RELATED"/>
    <property type="match status" value="1"/>
</dbReference>
<feature type="compositionally biased region" description="Basic and acidic residues" evidence="2">
    <location>
        <begin position="73"/>
        <end position="111"/>
    </location>
</feature>
<dbReference type="HOGENOM" id="CLU_028523_0_0_9"/>
<dbReference type="KEGG" id="csci:HDCHBGLK_02628"/>
<dbReference type="HAMAP" id="MF_01074">
    <property type="entry name" value="LarC"/>
    <property type="match status" value="1"/>
</dbReference>
<evidence type="ECO:0000256" key="2">
    <source>
        <dbReference type="SAM" id="MobiDB-lite"/>
    </source>
</evidence>
<keyword evidence="4" id="KW-1185">Reference proteome</keyword>
<keyword evidence="1" id="KW-0456">Lyase</keyword>
<dbReference type="GO" id="GO:0016151">
    <property type="term" value="F:nickel cation binding"/>
    <property type="evidence" value="ECO:0007669"/>
    <property type="project" value="UniProtKB-UniRule"/>
</dbReference>
<dbReference type="STRING" id="411468.CLOSCI_02775"/>
<evidence type="ECO:0000256" key="1">
    <source>
        <dbReference type="HAMAP-Rule" id="MF_01074"/>
    </source>
</evidence>
<proteinExistence type="inferred from homology"/>
<dbReference type="EMBL" id="CP036170">
    <property type="protein sequence ID" value="QBF75219.1"/>
    <property type="molecule type" value="Genomic_DNA"/>
</dbReference>
<accession>B0NH20</accession>
<dbReference type="NCBIfam" id="TIGR00299">
    <property type="entry name" value="nickel pincer cofactor biosynthesis protein LarC"/>
    <property type="match status" value="1"/>
</dbReference>
<dbReference type="GeneID" id="62696823"/>
<dbReference type="GO" id="GO:0016829">
    <property type="term" value="F:lyase activity"/>
    <property type="evidence" value="ECO:0007669"/>
    <property type="project" value="UniProtKB-UniRule"/>
</dbReference>
<reference evidence="3 4" key="1">
    <citation type="journal article" date="2019" name="Appl. Environ. Microbiol.">
        <title>Clostridium scindens ATCC 35704: integration of nutritional requirements, the complete genome sequence, and global transcriptional responses to bile acids.</title>
        <authorList>
            <person name="Devendran S."/>
            <person name="Shrestha R."/>
            <person name="Alves J.M.P."/>
            <person name="Wolf P.G."/>
            <person name="Ly L."/>
            <person name="Hernandez A.G."/>
            <person name="Mendez-Garcia C."/>
            <person name="Inboden A."/>
            <person name="Wiley J."/>
            <person name="Paul O."/>
            <person name="Allen A."/>
            <person name="Springer E."/>
            <person name="Wright C.L."/>
            <person name="Fields C.J."/>
            <person name="Daniel S.L."/>
            <person name="Ridlon J.M."/>
        </authorList>
    </citation>
    <scope>NUCLEOTIDE SEQUENCE [LARGE SCALE GENOMIC DNA]</scope>
    <source>
        <strain evidence="3 4">ATCC 35704</strain>
    </source>
</reference>
<dbReference type="Pfam" id="PF01969">
    <property type="entry name" value="Ni_insertion"/>
    <property type="match status" value="1"/>
</dbReference>
<dbReference type="GO" id="GO:0051604">
    <property type="term" value="P:protein maturation"/>
    <property type="evidence" value="ECO:0007669"/>
    <property type="project" value="UniProtKB-UniRule"/>
</dbReference>
<evidence type="ECO:0000313" key="4">
    <source>
        <dbReference type="Proteomes" id="UP000289664"/>
    </source>
</evidence>
<comment type="catalytic activity">
    <reaction evidence="1">
        <text>Ni(II)-pyridinium-3,5-bisthiocarboxylate mononucleotide = pyridinium-3,5-bisthiocarboxylate mononucleotide + Ni(2+)</text>
        <dbReference type="Rhea" id="RHEA:54784"/>
        <dbReference type="ChEBI" id="CHEBI:49786"/>
        <dbReference type="ChEBI" id="CHEBI:137372"/>
        <dbReference type="ChEBI" id="CHEBI:137373"/>
        <dbReference type="EC" id="4.99.1.12"/>
    </reaction>
</comment>
<dbReference type="AlphaFoldDB" id="B0NH20"/>
<dbReference type="EC" id="4.99.1.12" evidence="1"/>
<comment type="similarity">
    <text evidence="1">Belongs to the LarC family.</text>
</comment>
<sequence>MKTLYLDCGMGAAGDMLTAALLELLPDRNAFLAELNNIGIPDVIVTSEVSTKCGIQGTHITVKVNGEEETEEMHDHGHNHSHEHGHEHTHEHSHNHTHEHSNDAAHTHHHSGMHEIEHIVSNLRVSEKVKKDILEVYSLIAEAESNARGVPVTEIHFHEVGTMDAVTDITAVCMLIDRLSPEQILASPVHVGSGHVKCAHGILPVPAPATAYILRDVPIYGGGIKSELCTPTGAALLKHFITKFGEMPVMRTAAISYGMGKKDFTAANCVRAILGTSEDSGDTITELCCNLDDMTAEAIGFAEKLFFEAGALDVYTIPVQMKKSRPGILLSVMCHEKDKELILRLIFKHTTTLGVRENISRRYTLSRSIVSVPTKYANVRKKVAAGYGVTKEKYEFDDIAHIARENEMNLFDVSEQIKKQEN</sequence>
<dbReference type="InterPro" id="IPR002822">
    <property type="entry name" value="Ni_insertion"/>
</dbReference>
<dbReference type="Proteomes" id="UP000289664">
    <property type="component" value="Chromosome"/>
</dbReference>
<feature type="region of interest" description="Disordered" evidence="2">
    <location>
        <begin position="68"/>
        <end position="111"/>
    </location>
</feature>
<dbReference type="eggNOG" id="COG1641">
    <property type="taxonomic scope" value="Bacteria"/>
</dbReference>
<gene>
    <name evidence="1" type="primary">larC</name>
    <name evidence="3" type="ORF">HDCHBGLK_02628</name>
</gene>
<dbReference type="OrthoDB" id="9765625at2"/>
<dbReference type="RefSeq" id="WP_004607670.1">
    <property type="nucleotide sequence ID" value="NZ_CP036170.1"/>
</dbReference>
<dbReference type="PANTHER" id="PTHR36566:SF1">
    <property type="entry name" value="PYRIDINIUM-3,5-BISTHIOCARBOXYLIC ACID MONONUCLEOTIDE NICKEL INSERTION PROTEIN"/>
    <property type="match status" value="1"/>
</dbReference>
<protein>
    <recommendedName>
        <fullName evidence="1">Pyridinium-3,5-bisthiocarboxylic acid mononucleotide nickel insertion protein</fullName>
        <shortName evidence="1">P2TMN nickel insertion protein</shortName>
        <ecNumber evidence="1">4.99.1.12</ecNumber>
    </recommendedName>
    <alternativeName>
        <fullName evidence="1">Nickel-pincer cofactor biosynthesis protein LarC</fullName>
    </alternativeName>
</protein>